<feature type="compositionally biased region" description="Low complexity" evidence="1">
    <location>
        <begin position="1"/>
        <end position="19"/>
    </location>
</feature>
<evidence type="ECO:0000313" key="2">
    <source>
        <dbReference type="EMBL" id="SCU75159.1"/>
    </source>
</evidence>
<accession>A0A1K0J7V1</accession>
<evidence type="ECO:0000256" key="1">
    <source>
        <dbReference type="SAM" id="MobiDB-lite"/>
    </source>
</evidence>
<dbReference type="AlphaFoldDB" id="A0A1K0J7V1"/>
<reference evidence="2" key="1">
    <citation type="submission" date="2016-09" db="EMBL/GenBank/DDBJ databases">
        <authorList>
            <person name="Capua I."/>
            <person name="De Benedictis P."/>
            <person name="Joannis T."/>
            <person name="Lombin L.H."/>
            <person name="Cattoli G."/>
        </authorList>
    </citation>
    <scope>NUCLEOTIDE SEQUENCE</scope>
    <source>
        <strain evidence="2">B9</strain>
    </source>
</reference>
<organism evidence="2">
    <name type="scientific">Cupriavidus necator</name>
    <name type="common">Alcaligenes eutrophus</name>
    <name type="synonym">Ralstonia eutropha</name>
    <dbReference type="NCBI Taxonomy" id="106590"/>
    <lineage>
        <taxon>Bacteria</taxon>
        <taxon>Pseudomonadati</taxon>
        <taxon>Pseudomonadota</taxon>
        <taxon>Betaproteobacteria</taxon>
        <taxon>Burkholderiales</taxon>
        <taxon>Burkholderiaceae</taxon>
        <taxon>Cupriavidus</taxon>
    </lineage>
</organism>
<gene>
    <name evidence="2" type="ORF">CNECB9_2260049</name>
</gene>
<feature type="compositionally biased region" description="Polar residues" evidence="1">
    <location>
        <begin position="20"/>
        <end position="30"/>
    </location>
</feature>
<sequence>MAGSGSWRPSASSSCSNTSTGGMPSSSCSADSLPRWRRMSSSSTVRCQASRVYSSTGCASAANGLASMGMPVAVEVTVLSCGRTARSRAVIPLPWLAPRRRIRALGGAAGVTHVALQQKQAYQPLPPAATHGWVARKAAPLAGRPVIDTKESSPILARGALRIAAIAHPRARPAPGSTQ</sequence>
<feature type="region of interest" description="Disordered" evidence="1">
    <location>
        <begin position="1"/>
        <end position="33"/>
    </location>
</feature>
<proteinExistence type="predicted"/>
<name>A0A1K0J7V1_CUPNE</name>
<protein>
    <submittedName>
        <fullName evidence="2">Uncharacterized protein</fullName>
    </submittedName>
</protein>
<dbReference type="EMBL" id="FMSH01000142">
    <property type="protein sequence ID" value="SCU75159.1"/>
    <property type="molecule type" value="Genomic_DNA"/>
</dbReference>